<proteinExistence type="predicted"/>
<organism evidence="1">
    <name type="scientific">viral metagenome</name>
    <dbReference type="NCBI Taxonomy" id="1070528"/>
    <lineage>
        <taxon>unclassified sequences</taxon>
        <taxon>metagenomes</taxon>
        <taxon>organismal metagenomes</taxon>
    </lineage>
</organism>
<sequence length="302" mass="34871">MKSHRVETAIERLYNLGSKGEPPRYESSSEAETLMNLYLLQKHGFRNPMYDKIIHKYRHYRLRRSPIEAHADHLEHCVYINRKFNLVSDNNHEYAELFLNNLLEMIQLNPGKKLVCDFKSCLFVDDDFDLGHSEMVIFDPAFNTFEYVDSNHVPIQFSRKTAKQFAWQEARNQTMQRVAAALPSKPIYMTNADIYTNYDWGLQSLESGSERSTKEEETGGYCLMWSHLLGDLSLSYPHYSVAGITKAIFKKANSSSDLTETLNDYMLAVIRGYVKDVSNVYSVDFSSTASKHDACYHIVARL</sequence>
<accession>A0A6C0DX10</accession>
<evidence type="ECO:0000313" key="1">
    <source>
        <dbReference type="EMBL" id="QHT21496.1"/>
    </source>
</evidence>
<name>A0A6C0DX10_9ZZZZ</name>
<reference evidence="1" key="1">
    <citation type="journal article" date="2020" name="Nature">
        <title>Giant virus diversity and host interactions through global metagenomics.</title>
        <authorList>
            <person name="Schulz F."/>
            <person name="Roux S."/>
            <person name="Paez-Espino D."/>
            <person name="Jungbluth S."/>
            <person name="Walsh D.A."/>
            <person name="Denef V.J."/>
            <person name="McMahon K.D."/>
            <person name="Konstantinidis K.T."/>
            <person name="Eloe-Fadrosh E.A."/>
            <person name="Kyrpides N.C."/>
            <person name="Woyke T."/>
        </authorList>
    </citation>
    <scope>NUCLEOTIDE SEQUENCE</scope>
    <source>
        <strain evidence="1">GVMAG-M-3300023174-92</strain>
    </source>
</reference>
<dbReference type="EMBL" id="MN739694">
    <property type="protein sequence ID" value="QHT21496.1"/>
    <property type="molecule type" value="Genomic_DNA"/>
</dbReference>
<protein>
    <submittedName>
        <fullName evidence="1">Uncharacterized protein</fullName>
    </submittedName>
</protein>
<dbReference type="AlphaFoldDB" id="A0A6C0DX10"/>